<name>A9UZQ1_MONBE</name>
<gene>
    <name evidence="8" type="ORF">MONBRDRAFT_25538</name>
</gene>
<dbReference type="GO" id="GO:0005834">
    <property type="term" value="C:heterotrimeric G-protein complex"/>
    <property type="evidence" value="ECO:0000318"/>
    <property type="project" value="GO_Central"/>
</dbReference>
<dbReference type="Gene3D" id="3.40.50.300">
    <property type="entry name" value="P-loop containing nucleotide triphosphate hydrolases"/>
    <property type="match status" value="1"/>
</dbReference>
<dbReference type="GO" id="GO:0005525">
    <property type="term" value="F:GTP binding"/>
    <property type="evidence" value="ECO:0007669"/>
    <property type="project" value="UniProtKB-KW"/>
</dbReference>
<dbReference type="InterPro" id="IPR001019">
    <property type="entry name" value="Gprotein_alpha_su"/>
</dbReference>
<evidence type="ECO:0000256" key="2">
    <source>
        <dbReference type="ARBA" id="ARBA00022741"/>
    </source>
</evidence>
<dbReference type="RefSeq" id="XP_001745847.1">
    <property type="nucleotide sequence ID" value="XM_001745795.1"/>
</dbReference>
<dbReference type="GO" id="GO:0046872">
    <property type="term" value="F:metal ion binding"/>
    <property type="evidence" value="ECO:0007669"/>
    <property type="project" value="UniProtKB-KW"/>
</dbReference>
<accession>A9UZQ1</accession>
<feature type="binding site" evidence="7">
    <location>
        <position position="176"/>
    </location>
    <ligand>
        <name>Mg(2+)</name>
        <dbReference type="ChEBI" id="CHEBI:18420"/>
    </ligand>
</feature>
<feature type="binding site" evidence="6">
    <location>
        <position position="320"/>
    </location>
    <ligand>
        <name>GTP</name>
        <dbReference type="ChEBI" id="CHEBI:37565"/>
    </ligand>
</feature>
<dbReference type="SUPFAM" id="SSF52540">
    <property type="entry name" value="P-loop containing nucleoside triphosphate hydrolases"/>
    <property type="match status" value="1"/>
</dbReference>
<evidence type="ECO:0000256" key="7">
    <source>
        <dbReference type="PIRSR" id="PIRSR601019-2"/>
    </source>
</evidence>
<dbReference type="FunFam" id="3.40.50.300:FF:000692">
    <property type="entry name" value="Guanine nucleotide-binding protein subunit alpha"/>
    <property type="match status" value="2"/>
</dbReference>
<dbReference type="OMA" id="GNCISQM"/>
<dbReference type="GO" id="GO:0005737">
    <property type="term" value="C:cytoplasm"/>
    <property type="evidence" value="ECO:0000318"/>
    <property type="project" value="GO_Central"/>
</dbReference>
<dbReference type="GO" id="GO:0001664">
    <property type="term" value="F:G protein-coupled receptor binding"/>
    <property type="evidence" value="ECO:0000318"/>
    <property type="project" value="GO_Central"/>
</dbReference>
<sequence>MPCGPPDETRRRSLAIDRQLRKERMSKQREYKILLLGTGESGKSTIIKQMRIIYGQGFNESDRLAYKPLVYRNIITSMKRMLDALDQLSLQLADSSLEEDAYDKLDVDVNTVDAIEPYYPLLKKLWNDNGIQQVFQRRNEYQLSDSTAYYYNRLDAVAAADYIPTVDDVLRSRQATTGIHEFEFDLDSVVFRMMDVGGQRSERRKWIHSFEGVTSIIFIAACNEYDQVLAEDTNVNRMQESLALFGQIIQYHWFANSSFILFLNKQDLLEEKVKTHPIKPFFPDYTGQEGDYENIKKFIETMYRSRKPAGKDLYTHFTMATDTSNIQFVFNAVRSTLLRIHLKDYNLF</sequence>
<dbReference type="SUPFAM" id="SSF47895">
    <property type="entry name" value="Transducin (alpha subunit), insertion domain"/>
    <property type="match status" value="1"/>
</dbReference>
<dbReference type="KEGG" id="mbr:MONBRDRAFT_25538"/>
<reference evidence="8 9" key="1">
    <citation type="journal article" date="2008" name="Nature">
        <title>The genome of the choanoflagellate Monosiga brevicollis and the origin of metazoans.</title>
        <authorList>
            <consortium name="JGI Sequencing"/>
            <person name="King N."/>
            <person name="Westbrook M.J."/>
            <person name="Young S.L."/>
            <person name="Kuo A."/>
            <person name="Abedin M."/>
            <person name="Chapman J."/>
            <person name="Fairclough S."/>
            <person name="Hellsten U."/>
            <person name="Isogai Y."/>
            <person name="Letunic I."/>
            <person name="Marr M."/>
            <person name="Pincus D."/>
            <person name="Putnam N."/>
            <person name="Rokas A."/>
            <person name="Wright K.J."/>
            <person name="Zuzow R."/>
            <person name="Dirks W."/>
            <person name="Good M."/>
            <person name="Goodstein D."/>
            <person name="Lemons D."/>
            <person name="Li W."/>
            <person name="Lyons J.B."/>
            <person name="Morris A."/>
            <person name="Nichols S."/>
            <person name="Richter D.J."/>
            <person name="Salamov A."/>
            <person name="Bork P."/>
            <person name="Lim W.A."/>
            <person name="Manning G."/>
            <person name="Miller W.T."/>
            <person name="McGinnis W."/>
            <person name="Shapiro H."/>
            <person name="Tjian R."/>
            <person name="Grigoriev I.V."/>
            <person name="Rokhsar D."/>
        </authorList>
    </citation>
    <scope>NUCLEOTIDE SEQUENCE [LARGE SCALE GENOMIC DNA]</scope>
    <source>
        <strain evidence="9">MX1 / ATCC 50154</strain>
    </source>
</reference>
<dbReference type="CDD" id="cd00066">
    <property type="entry name" value="G-alpha"/>
    <property type="match status" value="1"/>
</dbReference>
<evidence type="ECO:0000256" key="1">
    <source>
        <dbReference type="ARBA" id="ARBA00022723"/>
    </source>
</evidence>
<keyword evidence="3 7" id="KW-0460">Magnesium</keyword>
<feature type="binding site" evidence="6">
    <location>
        <begin position="195"/>
        <end position="199"/>
    </location>
    <ligand>
        <name>GTP</name>
        <dbReference type="ChEBI" id="CHEBI:37565"/>
    </ligand>
</feature>
<feature type="binding site" evidence="6">
    <location>
        <begin position="145"/>
        <end position="146"/>
    </location>
    <ligand>
        <name>GTP</name>
        <dbReference type="ChEBI" id="CHEBI:37565"/>
    </ligand>
</feature>
<evidence type="ECO:0000313" key="9">
    <source>
        <dbReference type="Proteomes" id="UP000001357"/>
    </source>
</evidence>
<dbReference type="STRING" id="81824.A9UZQ1"/>
<protein>
    <submittedName>
        <fullName evidence="8">Uncharacterized protein</fullName>
    </submittedName>
</protein>
<dbReference type="Gene3D" id="1.10.400.10">
    <property type="entry name" value="GI Alpha 1, domain 2-like"/>
    <property type="match status" value="1"/>
</dbReference>
<dbReference type="FunFam" id="1.10.400.10:FF:000002">
    <property type="entry name" value="guanine nucleotide-binding protein G(Q) subunit alpha"/>
    <property type="match status" value="1"/>
</dbReference>
<keyword evidence="9" id="KW-1185">Reference proteome</keyword>
<dbReference type="eggNOG" id="KOG0085">
    <property type="taxonomic scope" value="Eukaryota"/>
</dbReference>
<dbReference type="Proteomes" id="UP000001357">
    <property type="component" value="Unassembled WGS sequence"/>
</dbReference>
<dbReference type="GO" id="GO:0003924">
    <property type="term" value="F:GTPase activity"/>
    <property type="evidence" value="ECO:0000318"/>
    <property type="project" value="GO_Central"/>
</dbReference>
<feature type="binding site" evidence="7">
    <location>
        <position position="44"/>
    </location>
    <ligand>
        <name>Mg(2+)</name>
        <dbReference type="ChEBI" id="CHEBI:18420"/>
    </ligand>
</feature>
<dbReference type="Pfam" id="PF00503">
    <property type="entry name" value="G-alpha"/>
    <property type="match status" value="1"/>
</dbReference>
<dbReference type="PANTHER" id="PTHR10218">
    <property type="entry name" value="GTP-BINDING PROTEIN ALPHA SUBUNIT"/>
    <property type="match status" value="1"/>
</dbReference>
<dbReference type="PANTHER" id="PTHR10218:SF360">
    <property type="entry name" value="GUANINE NUCLEOTIDE-BINDING PROTEIN SUBUNIT ALPHA HOMOLOG"/>
    <property type="match status" value="1"/>
</dbReference>
<dbReference type="SMART" id="SM00275">
    <property type="entry name" value="G_alpha"/>
    <property type="match status" value="1"/>
</dbReference>
<evidence type="ECO:0000313" key="8">
    <source>
        <dbReference type="EMBL" id="EDQ89271.1"/>
    </source>
</evidence>
<dbReference type="FunCoup" id="A9UZQ1">
    <property type="interactions" value="748"/>
</dbReference>
<feature type="binding site" evidence="6">
    <location>
        <begin position="170"/>
        <end position="176"/>
    </location>
    <ligand>
        <name>GTP</name>
        <dbReference type="ChEBI" id="CHEBI:37565"/>
    </ligand>
</feature>
<proteinExistence type="predicted"/>
<keyword evidence="1 7" id="KW-0479">Metal-binding</keyword>
<feature type="binding site" evidence="6">
    <location>
        <begin position="264"/>
        <end position="267"/>
    </location>
    <ligand>
        <name>GTP</name>
        <dbReference type="ChEBI" id="CHEBI:37565"/>
    </ligand>
</feature>
<dbReference type="InterPro" id="IPR027417">
    <property type="entry name" value="P-loop_NTPase"/>
</dbReference>
<keyword evidence="4 6" id="KW-0342">GTP-binding</keyword>
<evidence type="ECO:0000256" key="5">
    <source>
        <dbReference type="ARBA" id="ARBA00023224"/>
    </source>
</evidence>
<dbReference type="InParanoid" id="A9UZQ1"/>
<dbReference type="GO" id="GO:0031683">
    <property type="term" value="F:G-protein beta/gamma-subunit complex binding"/>
    <property type="evidence" value="ECO:0000318"/>
    <property type="project" value="GO_Central"/>
</dbReference>
<dbReference type="GO" id="GO:0007188">
    <property type="term" value="P:adenylate cyclase-modulating G protein-coupled receptor signaling pathway"/>
    <property type="evidence" value="ECO:0000318"/>
    <property type="project" value="GO_Central"/>
</dbReference>
<dbReference type="GeneID" id="5891063"/>
<evidence type="ECO:0000256" key="4">
    <source>
        <dbReference type="ARBA" id="ARBA00023134"/>
    </source>
</evidence>
<dbReference type="AlphaFoldDB" id="A9UZQ1"/>
<dbReference type="EMBL" id="CH991551">
    <property type="protein sequence ID" value="EDQ89271.1"/>
    <property type="molecule type" value="Genomic_DNA"/>
</dbReference>
<dbReference type="InterPro" id="IPR011025">
    <property type="entry name" value="GproteinA_insert"/>
</dbReference>
<keyword evidence="5" id="KW-0807">Transducer</keyword>
<dbReference type="PRINTS" id="PR00318">
    <property type="entry name" value="GPROTEINA"/>
</dbReference>
<organism evidence="8 9">
    <name type="scientific">Monosiga brevicollis</name>
    <name type="common">Choanoflagellate</name>
    <dbReference type="NCBI Taxonomy" id="81824"/>
    <lineage>
        <taxon>Eukaryota</taxon>
        <taxon>Choanoflagellata</taxon>
        <taxon>Craspedida</taxon>
        <taxon>Salpingoecidae</taxon>
        <taxon>Monosiga</taxon>
    </lineage>
</organism>
<feature type="binding site" evidence="6">
    <location>
        <begin position="40"/>
        <end position="45"/>
    </location>
    <ligand>
        <name>GTP</name>
        <dbReference type="ChEBI" id="CHEBI:37565"/>
    </ligand>
</feature>
<evidence type="ECO:0000256" key="6">
    <source>
        <dbReference type="PIRSR" id="PIRSR601019-1"/>
    </source>
</evidence>
<keyword evidence="2 6" id="KW-0547">Nucleotide-binding</keyword>
<evidence type="ECO:0000256" key="3">
    <source>
        <dbReference type="ARBA" id="ARBA00022842"/>
    </source>
</evidence>
<dbReference type="PROSITE" id="PS51882">
    <property type="entry name" value="G_ALPHA"/>
    <property type="match status" value="1"/>
</dbReference>